<organism evidence="1 2">
    <name type="scientific">Maudiozyma exigua</name>
    <name type="common">Yeast</name>
    <name type="synonym">Kazachstania exigua</name>
    <dbReference type="NCBI Taxonomy" id="34358"/>
    <lineage>
        <taxon>Eukaryota</taxon>
        <taxon>Fungi</taxon>
        <taxon>Dikarya</taxon>
        <taxon>Ascomycota</taxon>
        <taxon>Saccharomycotina</taxon>
        <taxon>Saccharomycetes</taxon>
        <taxon>Saccharomycetales</taxon>
        <taxon>Saccharomycetaceae</taxon>
        <taxon>Maudiozyma</taxon>
    </lineage>
</organism>
<comment type="caution">
    <text evidence="1">The sequence shown here is derived from an EMBL/GenBank/DDBJ whole genome shotgun (WGS) entry which is preliminary data.</text>
</comment>
<name>A0A9P6WBM7_MAUEX</name>
<evidence type="ECO:0000313" key="2">
    <source>
        <dbReference type="Proteomes" id="UP000750334"/>
    </source>
</evidence>
<dbReference type="EMBL" id="PUHR01000083">
    <property type="protein sequence ID" value="KAG0668018.1"/>
    <property type="molecule type" value="Genomic_DNA"/>
</dbReference>
<evidence type="ECO:0000313" key="1">
    <source>
        <dbReference type="EMBL" id="KAG0668018.1"/>
    </source>
</evidence>
<dbReference type="Proteomes" id="UP000750334">
    <property type="component" value="Unassembled WGS sequence"/>
</dbReference>
<dbReference type="InterPro" id="IPR059185">
    <property type="entry name" value="MRP13_sacc"/>
</dbReference>
<keyword evidence="2" id="KW-1185">Reference proteome</keyword>
<gene>
    <name evidence="1" type="ORF">C6P45_005154</name>
</gene>
<dbReference type="CDD" id="cd23704">
    <property type="entry name" value="mS44"/>
    <property type="match status" value="1"/>
</dbReference>
<sequence>MRSFRRFNSGLTARQQIDNYFTYFQTKNELRPLIYRQKNANTLLAMDLKDPVTKQQIKPREPIASVPKQLLTTYIKSIPQGSNEFFEWLKPWMQLTTRKKEIYQYFTSTHLQNILIQSCFIIGDYTRMVGYLYIQRPKFLNANHGSIFDVDHFYNTLLMCSLQRGSIMNFGGPEIAKKKVQQMWLNTVNKEQKLGLAPLLVECYAKQQGFDASGLMPELNNVPIVLPKLTNEMTPETFVQKNEPLYLICRTISQFSTDVPSEITSFINEYKTLTAKSDNSTDVYDKYVSSMTQIWTQKKEDRATRQNPVESPPKE</sequence>
<dbReference type="AlphaFoldDB" id="A0A9P6WBM7"/>
<protein>
    <submittedName>
        <fullName evidence="1">Uncharacterized protein</fullName>
    </submittedName>
</protein>
<reference evidence="1 2" key="1">
    <citation type="submission" date="2020-11" db="EMBL/GenBank/DDBJ databases">
        <title>Kefir isolates.</title>
        <authorList>
            <person name="Marcisauskas S."/>
            <person name="Kim Y."/>
            <person name="Blasche S."/>
        </authorList>
    </citation>
    <scope>NUCLEOTIDE SEQUENCE [LARGE SCALE GENOMIC DNA]</scope>
    <source>
        <strain evidence="1 2">OG2</strain>
    </source>
</reference>
<accession>A0A9P6WBM7</accession>
<dbReference type="OrthoDB" id="4061106at2759"/>
<proteinExistence type="predicted"/>